<evidence type="ECO:0000313" key="4">
    <source>
        <dbReference type="Proteomes" id="UP000316196"/>
    </source>
</evidence>
<dbReference type="RefSeq" id="WP_142093428.1">
    <property type="nucleotide sequence ID" value="NZ_BAAAMD010000003.1"/>
</dbReference>
<gene>
    <name evidence="3" type="ORF">FB460_1394</name>
</gene>
<feature type="transmembrane region" description="Helical" evidence="2">
    <location>
        <begin position="38"/>
        <end position="57"/>
    </location>
</feature>
<keyword evidence="2" id="KW-0472">Membrane</keyword>
<keyword evidence="2" id="KW-0812">Transmembrane</keyword>
<comment type="caution">
    <text evidence="3">The sequence shown here is derived from an EMBL/GenBank/DDBJ whole genome shotgun (WGS) entry which is preliminary data.</text>
</comment>
<reference evidence="3 4" key="1">
    <citation type="submission" date="2019-06" db="EMBL/GenBank/DDBJ databases">
        <title>Sequencing the genomes of 1000 actinobacteria strains.</title>
        <authorList>
            <person name="Klenk H.-P."/>
        </authorList>
    </citation>
    <scope>NUCLEOTIDE SEQUENCE [LARGE SCALE GENOMIC DNA]</scope>
    <source>
        <strain evidence="3 4">DSM 8251</strain>
    </source>
</reference>
<keyword evidence="4" id="KW-1185">Reference proteome</keyword>
<proteinExistence type="predicted"/>
<name>A0A542ZB94_9ACTN</name>
<organism evidence="3 4">
    <name type="scientific">Propioniferax innocua</name>
    <dbReference type="NCBI Taxonomy" id="1753"/>
    <lineage>
        <taxon>Bacteria</taxon>
        <taxon>Bacillati</taxon>
        <taxon>Actinomycetota</taxon>
        <taxon>Actinomycetes</taxon>
        <taxon>Propionibacteriales</taxon>
        <taxon>Propionibacteriaceae</taxon>
        <taxon>Propioniferax</taxon>
    </lineage>
</organism>
<dbReference type="EMBL" id="VFOR01000002">
    <property type="protein sequence ID" value="TQL57561.1"/>
    <property type="molecule type" value="Genomic_DNA"/>
</dbReference>
<evidence type="ECO:0000256" key="1">
    <source>
        <dbReference type="SAM" id="MobiDB-lite"/>
    </source>
</evidence>
<keyword evidence="2" id="KW-1133">Transmembrane helix</keyword>
<evidence type="ECO:0000256" key="2">
    <source>
        <dbReference type="SAM" id="Phobius"/>
    </source>
</evidence>
<dbReference type="OrthoDB" id="3728408at2"/>
<accession>A0A542ZB94</accession>
<feature type="region of interest" description="Disordered" evidence="1">
    <location>
        <begin position="101"/>
        <end position="162"/>
    </location>
</feature>
<feature type="transmembrane region" description="Helical" evidence="2">
    <location>
        <begin position="6"/>
        <end position="26"/>
    </location>
</feature>
<sequence>MTEPVTLLIVTVVVATLAIVGLVAGFMRGRRGRGIQSLAVGVGFFGLYLSGLLAVMWQGIKQMVQWLETAVGSTTNLIGLGLVAVGVLGVILAQVAVSRARSRGPAPHPDAPHSGTEPGRSQGGHRTPPPRQQPGVGRGDGPKQADPELDEVEQILRSRGIN</sequence>
<dbReference type="AlphaFoldDB" id="A0A542ZB94"/>
<dbReference type="Proteomes" id="UP000316196">
    <property type="component" value="Unassembled WGS sequence"/>
</dbReference>
<evidence type="ECO:0000313" key="3">
    <source>
        <dbReference type="EMBL" id="TQL57561.1"/>
    </source>
</evidence>
<feature type="transmembrane region" description="Helical" evidence="2">
    <location>
        <begin position="77"/>
        <end position="97"/>
    </location>
</feature>
<protein>
    <submittedName>
        <fullName evidence="3">Uncharacterized protein</fullName>
    </submittedName>
</protein>